<dbReference type="Proteomes" id="UP000053617">
    <property type="component" value="Unassembled WGS sequence"/>
</dbReference>
<dbReference type="OrthoDB" id="5410795at2759"/>
<proteinExistence type="predicted"/>
<dbReference type="EMBL" id="KN847481">
    <property type="protein sequence ID" value="KIX01815.1"/>
    <property type="molecule type" value="Genomic_DNA"/>
</dbReference>
<dbReference type="GeneID" id="25297613"/>
<dbReference type="RefSeq" id="XP_013268951.1">
    <property type="nucleotide sequence ID" value="XM_013413497.1"/>
</dbReference>
<gene>
    <name evidence="1" type="ORF">Z518_09542</name>
</gene>
<protein>
    <submittedName>
        <fullName evidence="1">Uncharacterized protein</fullName>
    </submittedName>
</protein>
<dbReference type="AlphaFoldDB" id="A0A0D2IYV6"/>
<organism evidence="1 2">
    <name type="scientific">Rhinocladiella mackenziei CBS 650.93</name>
    <dbReference type="NCBI Taxonomy" id="1442369"/>
    <lineage>
        <taxon>Eukaryota</taxon>
        <taxon>Fungi</taxon>
        <taxon>Dikarya</taxon>
        <taxon>Ascomycota</taxon>
        <taxon>Pezizomycotina</taxon>
        <taxon>Eurotiomycetes</taxon>
        <taxon>Chaetothyriomycetidae</taxon>
        <taxon>Chaetothyriales</taxon>
        <taxon>Herpotrichiellaceae</taxon>
        <taxon>Rhinocladiella</taxon>
    </lineage>
</organism>
<sequence length="493" mass="55768">MGGNPRTSNHVLFESPEESILISVAGVQIGRNPYTPIQEVSECPGKSATCPKPEYISVLFCEDDEPADVAWTFAIRGGEDLINTLQRYAGTMRHDTSDEYTDAFQRFVTGLVVQSLLLDQGDKILENAKRDKDNDIPLEHPTVKPKTIESTKRLSGKARDEEIELCFQQGQSPVDLAISLDRTPEFVLREAKRLLGEQELEQQMRWNKKGQWSDGETQWLISRRNKGLPLNKRARLLRRTKPNVEKKLRQLGTKILESSVVEEGPQKLPFWLRETLFTTRLFEIWEGLLESDMTPIWREALSEKSAEQWLTPISEGIPKDVKKILGGLQPPTFDELEHLSPVNSTDAGVYARLVTSRYPVQAVSDRYLYVGSASKYGSGLQGRVNQHIRKAIKTRLDRNIKTMNLKAPGCFVALMTMKMNSAEEEHVLGVRRTVTLAEAILTIWLGALQSPCPHLRKLCPWDLQALDYRAWSSHNPLTVDIVLPNNSMIGRSV</sequence>
<accession>A0A0D2IYV6</accession>
<evidence type="ECO:0000313" key="1">
    <source>
        <dbReference type="EMBL" id="KIX01815.1"/>
    </source>
</evidence>
<dbReference type="HOGENOM" id="CLU_553361_0_0_1"/>
<dbReference type="VEuPathDB" id="FungiDB:Z518_09542"/>
<name>A0A0D2IYV6_9EURO</name>
<evidence type="ECO:0000313" key="2">
    <source>
        <dbReference type="Proteomes" id="UP000053617"/>
    </source>
</evidence>
<keyword evidence="2" id="KW-1185">Reference proteome</keyword>
<reference evidence="1 2" key="1">
    <citation type="submission" date="2015-01" db="EMBL/GenBank/DDBJ databases">
        <title>The Genome Sequence of Rhinocladiella mackenzie CBS 650.93.</title>
        <authorList>
            <consortium name="The Broad Institute Genomics Platform"/>
            <person name="Cuomo C."/>
            <person name="de Hoog S."/>
            <person name="Gorbushina A."/>
            <person name="Stielow B."/>
            <person name="Teixiera M."/>
            <person name="Abouelleil A."/>
            <person name="Chapman S.B."/>
            <person name="Priest M."/>
            <person name="Young S.K."/>
            <person name="Wortman J."/>
            <person name="Nusbaum C."/>
            <person name="Birren B."/>
        </authorList>
    </citation>
    <scope>NUCLEOTIDE SEQUENCE [LARGE SCALE GENOMIC DNA]</scope>
    <source>
        <strain evidence="1 2">CBS 650.93</strain>
    </source>
</reference>